<evidence type="ECO:0000256" key="1">
    <source>
        <dbReference type="ARBA" id="ARBA00009986"/>
    </source>
</evidence>
<comment type="similarity">
    <text evidence="1">Belongs to the aldehyde dehydrogenase family.</text>
</comment>
<keyword evidence="2" id="KW-0521">NADP</keyword>
<name>A0ABP4NT85_9ACTN</name>
<accession>A0ABP4NT85</accession>
<keyword evidence="3" id="KW-0560">Oxidoreductase</keyword>
<organism evidence="5 6">
    <name type="scientific">Dactylosporangium maewongense</name>
    <dbReference type="NCBI Taxonomy" id="634393"/>
    <lineage>
        <taxon>Bacteria</taxon>
        <taxon>Bacillati</taxon>
        <taxon>Actinomycetota</taxon>
        <taxon>Actinomycetes</taxon>
        <taxon>Micromonosporales</taxon>
        <taxon>Micromonosporaceae</taxon>
        <taxon>Dactylosporangium</taxon>
    </lineage>
</organism>
<evidence type="ECO:0000313" key="5">
    <source>
        <dbReference type="EMBL" id="GAA1567283.1"/>
    </source>
</evidence>
<evidence type="ECO:0000256" key="3">
    <source>
        <dbReference type="ARBA" id="ARBA00023002"/>
    </source>
</evidence>
<reference evidence="6" key="1">
    <citation type="journal article" date="2019" name="Int. J. Syst. Evol. Microbiol.">
        <title>The Global Catalogue of Microorganisms (GCM) 10K type strain sequencing project: providing services to taxonomists for standard genome sequencing and annotation.</title>
        <authorList>
            <consortium name="The Broad Institute Genomics Platform"/>
            <consortium name="The Broad Institute Genome Sequencing Center for Infectious Disease"/>
            <person name="Wu L."/>
            <person name="Ma J."/>
        </authorList>
    </citation>
    <scope>NUCLEOTIDE SEQUENCE [LARGE SCALE GENOMIC DNA]</scope>
    <source>
        <strain evidence="6">JCM 15933</strain>
    </source>
</reference>
<dbReference type="RefSeq" id="WP_344513411.1">
    <property type="nucleotide sequence ID" value="NZ_BAAAQD010000038.1"/>
</dbReference>
<keyword evidence="6" id="KW-1185">Reference proteome</keyword>
<dbReference type="InterPro" id="IPR016161">
    <property type="entry name" value="Ald_DH/histidinol_DH"/>
</dbReference>
<dbReference type="SUPFAM" id="SSF53720">
    <property type="entry name" value="ALDH-like"/>
    <property type="match status" value="1"/>
</dbReference>
<proteinExistence type="inferred from homology"/>
<dbReference type="EMBL" id="BAAAQD010000038">
    <property type="protein sequence ID" value="GAA1567283.1"/>
    <property type="molecule type" value="Genomic_DNA"/>
</dbReference>
<evidence type="ECO:0000259" key="4">
    <source>
        <dbReference type="Pfam" id="PF00171"/>
    </source>
</evidence>
<dbReference type="InterPro" id="IPR016163">
    <property type="entry name" value="Ald_DH_C"/>
</dbReference>
<evidence type="ECO:0000313" key="6">
    <source>
        <dbReference type="Proteomes" id="UP001501470"/>
    </source>
</evidence>
<dbReference type="Pfam" id="PF00171">
    <property type="entry name" value="Aldedh"/>
    <property type="match status" value="1"/>
</dbReference>
<feature type="domain" description="Aldehyde dehydrogenase" evidence="4">
    <location>
        <begin position="11"/>
        <end position="460"/>
    </location>
</feature>
<dbReference type="Gene3D" id="3.40.309.10">
    <property type="entry name" value="Aldehyde Dehydrogenase, Chain A, domain 2"/>
    <property type="match status" value="1"/>
</dbReference>
<sequence length="474" mass="50157">MSTSSAVRHSPIATVNPYNNQLVREFPPMSREAVDNAAQRAHHAFQSWRRVGVDERAALVGRAARLLRERGEELAQLVTLEMGKLIGHSRAEMDLSARILQYCADEGPGLLADEPLELDGGSAAVVNDPLGVIVGAQPWNFPVYQVVRFAGPNLVLGNTILLKHASNTPQSALAMERLFTDAGIPQGVYTNLLITGSEVDRVVELDVVRGASLTGSERGGASVGAAAGRATKKSVLELGGSDPFVVLDGDNLEHTVDAAMAGRMHNMGQSCVSAKRLIVLSGAFDRFVAALAQRMRVLQPGDPADEATTLAPLSSDRAADKLSDQVLDALDKGAIAVVGGGRVDRPGAFMQPTVLVGVTPAMRAYHEELFGPVAVVHQVDSDDEAVALANDSPYGLGGAVFGSDLERARSVAHRIDSGMVWINHPTSSEPHLPFGGIKLSGYGRELSSVGFKEFANRKLVVTMPADTPITDALG</sequence>
<protein>
    <submittedName>
        <fullName evidence="5">NAD-dependent succinate-semialdehyde dehydrogenase</fullName>
    </submittedName>
</protein>
<comment type="caution">
    <text evidence="5">The sequence shown here is derived from an EMBL/GenBank/DDBJ whole genome shotgun (WGS) entry which is preliminary data.</text>
</comment>
<evidence type="ECO:0000256" key="2">
    <source>
        <dbReference type="ARBA" id="ARBA00022857"/>
    </source>
</evidence>
<dbReference type="PANTHER" id="PTHR43217">
    <property type="entry name" value="SUCCINATE SEMIALDEHYDE DEHYDROGENASE [NAD(P)+] SAD"/>
    <property type="match status" value="1"/>
</dbReference>
<dbReference type="Gene3D" id="3.40.605.10">
    <property type="entry name" value="Aldehyde Dehydrogenase, Chain A, domain 1"/>
    <property type="match status" value="1"/>
</dbReference>
<dbReference type="CDD" id="cd07100">
    <property type="entry name" value="ALDH_SSADH1_GabD1"/>
    <property type="match status" value="1"/>
</dbReference>
<dbReference type="InterPro" id="IPR015590">
    <property type="entry name" value="Aldehyde_DH_dom"/>
</dbReference>
<dbReference type="Proteomes" id="UP001501470">
    <property type="component" value="Unassembled WGS sequence"/>
</dbReference>
<gene>
    <name evidence="5" type="ORF">GCM10009827_106280</name>
</gene>
<dbReference type="PANTHER" id="PTHR43217:SF2">
    <property type="entry name" value="SUCCINATE-SEMIALDEHYDE DEHYDROGENASE [NADP(+)]"/>
    <property type="match status" value="1"/>
</dbReference>
<dbReference type="InterPro" id="IPR047110">
    <property type="entry name" value="GABD/Sad-like"/>
</dbReference>
<dbReference type="InterPro" id="IPR016162">
    <property type="entry name" value="Ald_DH_N"/>
</dbReference>
<dbReference type="InterPro" id="IPR044148">
    <property type="entry name" value="ALDH_GabD1-like"/>
</dbReference>